<organism evidence="3 4">
    <name type="scientific">Eleusine coracana subsp. coracana</name>
    <dbReference type="NCBI Taxonomy" id="191504"/>
    <lineage>
        <taxon>Eukaryota</taxon>
        <taxon>Viridiplantae</taxon>
        <taxon>Streptophyta</taxon>
        <taxon>Embryophyta</taxon>
        <taxon>Tracheophyta</taxon>
        <taxon>Spermatophyta</taxon>
        <taxon>Magnoliopsida</taxon>
        <taxon>Liliopsida</taxon>
        <taxon>Poales</taxon>
        <taxon>Poaceae</taxon>
        <taxon>PACMAD clade</taxon>
        <taxon>Chloridoideae</taxon>
        <taxon>Cynodonteae</taxon>
        <taxon>Eleusininae</taxon>
        <taxon>Eleusine</taxon>
    </lineage>
</organism>
<gene>
    <name evidence="3" type="primary">gb20150</name>
    <name evidence="3" type="ORF">PR202_gb20150</name>
</gene>
<reference evidence="3" key="2">
    <citation type="submission" date="2021-12" db="EMBL/GenBank/DDBJ databases">
        <title>Resequencing data analysis of finger millet.</title>
        <authorList>
            <person name="Hatakeyama M."/>
            <person name="Aluri S."/>
            <person name="Balachadran M.T."/>
            <person name="Sivarajan S.R."/>
            <person name="Poveda L."/>
            <person name="Shimizu-Inatsugi R."/>
            <person name="Schlapbach R."/>
            <person name="Sreeman S.M."/>
            <person name="Shimizu K.K."/>
        </authorList>
    </citation>
    <scope>NUCLEOTIDE SEQUENCE</scope>
</reference>
<sequence length="71" mass="8110">MFTGARPRRGITNLFFVTNIPMQLYGPFRVGKLESQNHFSIPTKNDSSIVGFFAHNGKNYVNGRDVYIKPF</sequence>
<evidence type="ECO:0000259" key="2">
    <source>
        <dbReference type="Pfam" id="PF01419"/>
    </source>
</evidence>
<evidence type="ECO:0000313" key="3">
    <source>
        <dbReference type="EMBL" id="GJN31717.1"/>
    </source>
</evidence>
<comment type="caution">
    <text evidence="3">The sequence shown here is derived from an EMBL/GenBank/DDBJ whole genome shotgun (WGS) entry which is preliminary data.</text>
</comment>
<dbReference type="AlphaFoldDB" id="A0AAV5FAN7"/>
<accession>A0AAV5FAN7</accession>
<dbReference type="EMBL" id="BQKI01000082">
    <property type="protein sequence ID" value="GJN31717.1"/>
    <property type="molecule type" value="Genomic_DNA"/>
</dbReference>
<protein>
    <recommendedName>
        <fullName evidence="2">Jacalin-type lectin domain-containing protein</fullName>
    </recommendedName>
</protein>
<dbReference type="InterPro" id="IPR036404">
    <property type="entry name" value="Jacalin-like_lectin_dom_sf"/>
</dbReference>
<dbReference type="Proteomes" id="UP001054889">
    <property type="component" value="Unassembled WGS sequence"/>
</dbReference>
<keyword evidence="4" id="KW-1185">Reference proteome</keyword>
<keyword evidence="1" id="KW-0430">Lectin</keyword>
<feature type="domain" description="Jacalin-type lectin" evidence="2">
    <location>
        <begin position="10"/>
        <end position="62"/>
    </location>
</feature>
<dbReference type="GO" id="GO:0030246">
    <property type="term" value="F:carbohydrate binding"/>
    <property type="evidence" value="ECO:0007669"/>
    <property type="project" value="UniProtKB-KW"/>
</dbReference>
<evidence type="ECO:0000313" key="4">
    <source>
        <dbReference type="Proteomes" id="UP001054889"/>
    </source>
</evidence>
<reference evidence="3" key="1">
    <citation type="journal article" date="2018" name="DNA Res.">
        <title>Multiple hybrid de novo genome assembly of finger millet, an orphan allotetraploid crop.</title>
        <authorList>
            <person name="Hatakeyama M."/>
            <person name="Aluri S."/>
            <person name="Balachadran M.T."/>
            <person name="Sivarajan S.R."/>
            <person name="Patrignani A."/>
            <person name="Gruter S."/>
            <person name="Poveda L."/>
            <person name="Shimizu-Inatsugi R."/>
            <person name="Baeten J."/>
            <person name="Francoijs K.J."/>
            <person name="Nataraja K.N."/>
            <person name="Reddy Y.A.N."/>
            <person name="Phadnis S."/>
            <person name="Ravikumar R.L."/>
            <person name="Schlapbach R."/>
            <person name="Sreeman S.M."/>
            <person name="Shimizu K.K."/>
        </authorList>
    </citation>
    <scope>NUCLEOTIDE SEQUENCE</scope>
</reference>
<dbReference type="InterPro" id="IPR001229">
    <property type="entry name" value="Jacalin-like_lectin_dom"/>
</dbReference>
<dbReference type="Pfam" id="PF01419">
    <property type="entry name" value="Jacalin"/>
    <property type="match status" value="1"/>
</dbReference>
<proteinExistence type="predicted"/>
<name>A0AAV5FAN7_ELECO</name>
<dbReference type="SUPFAM" id="SSF51101">
    <property type="entry name" value="Mannose-binding lectins"/>
    <property type="match status" value="1"/>
</dbReference>
<dbReference type="Gene3D" id="2.100.10.30">
    <property type="entry name" value="Jacalin-like lectin domain"/>
    <property type="match status" value="1"/>
</dbReference>
<evidence type="ECO:0000256" key="1">
    <source>
        <dbReference type="ARBA" id="ARBA00022734"/>
    </source>
</evidence>